<dbReference type="EMBL" id="JACVVK020000037">
    <property type="protein sequence ID" value="KAK7500383.1"/>
    <property type="molecule type" value="Genomic_DNA"/>
</dbReference>
<keyword evidence="1" id="KW-0472">Membrane</keyword>
<organism evidence="2 3">
    <name type="scientific">Batillaria attramentaria</name>
    <dbReference type="NCBI Taxonomy" id="370345"/>
    <lineage>
        <taxon>Eukaryota</taxon>
        <taxon>Metazoa</taxon>
        <taxon>Spiralia</taxon>
        <taxon>Lophotrochozoa</taxon>
        <taxon>Mollusca</taxon>
        <taxon>Gastropoda</taxon>
        <taxon>Caenogastropoda</taxon>
        <taxon>Sorbeoconcha</taxon>
        <taxon>Cerithioidea</taxon>
        <taxon>Batillariidae</taxon>
        <taxon>Batillaria</taxon>
    </lineage>
</organism>
<name>A0ABD0LMF4_9CAEN</name>
<feature type="non-terminal residue" evidence="2">
    <location>
        <position position="1"/>
    </location>
</feature>
<keyword evidence="3" id="KW-1185">Reference proteome</keyword>
<evidence type="ECO:0000313" key="3">
    <source>
        <dbReference type="Proteomes" id="UP001519460"/>
    </source>
</evidence>
<evidence type="ECO:0000256" key="1">
    <source>
        <dbReference type="SAM" id="Phobius"/>
    </source>
</evidence>
<feature type="transmembrane region" description="Helical" evidence="1">
    <location>
        <begin position="59"/>
        <end position="80"/>
    </location>
</feature>
<protein>
    <submittedName>
        <fullName evidence="2">Uncharacterized protein</fullName>
    </submittedName>
</protein>
<keyword evidence="1" id="KW-0812">Transmembrane</keyword>
<comment type="caution">
    <text evidence="2">The sequence shown here is derived from an EMBL/GenBank/DDBJ whole genome shotgun (WGS) entry which is preliminary data.</text>
</comment>
<accession>A0ABD0LMF4</accession>
<proteinExistence type="predicted"/>
<evidence type="ECO:0000313" key="2">
    <source>
        <dbReference type="EMBL" id="KAK7500383.1"/>
    </source>
</evidence>
<gene>
    <name evidence="2" type="ORF">BaRGS_00008290</name>
</gene>
<reference evidence="2 3" key="1">
    <citation type="journal article" date="2023" name="Sci. Data">
        <title>Genome assembly of the Korean intertidal mud-creeper Batillaria attramentaria.</title>
        <authorList>
            <person name="Patra A.K."/>
            <person name="Ho P.T."/>
            <person name="Jun S."/>
            <person name="Lee S.J."/>
            <person name="Kim Y."/>
            <person name="Won Y.J."/>
        </authorList>
    </citation>
    <scope>NUCLEOTIDE SEQUENCE [LARGE SCALE GENOMIC DNA]</scope>
    <source>
        <strain evidence="2">Wonlab-2016</strain>
    </source>
</reference>
<dbReference type="AlphaFoldDB" id="A0ABD0LMF4"/>
<dbReference type="Proteomes" id="UP001519460">
    <property type="component" value="Unassembled WGS sequence"/>
</dbReference>
<keyword evidence="1" id="KW-1133">Transmembrane helix</keyword>
<sequence>SREARWCSGTLHVRSWTQDPHRPFASATAWSNSGTEIPQGSCSDCDVVLRQQGSQEPGLALPLVGLSPVVLPVIIVMAIAHGEVPSYPLAPSHMLRS</sequence>